<sequence>MLTSWCKFPMHDKCGISNLIFQTYVTTLNLVVQ</sequence>
<name>A0A0A8Y7I3_ARUDO</name>
<dbReference type="AlphaFoldDB" id="A0A0A8Y7I3"/>
<reference evidence="1" key="2">
    <citation type="journal article" date="2015" name="Data Brief">
        <title>Shoot transcriptome of the giant reed, Arundo donax.</title>
        <authorList>
            <person name="Barrero R.A."/>
            <person name="Guerrero F.D."/>
            <person name="Moolhuijzen P."/>
            <person name="Goolsby J.A."/>
            <person name="Tidwell J."/>
            <person name="Bellgard S.E."/>
            <person name="Bellgard M.I."/>
        </authorList>
    </citation>
    <scope>NUCLEOTIDE SEQUENCE</scope>
    <source>
        <tissue evidence="1">Shoot tissue taken approximately 20 cm above the soil surface</tissue>
    </source>
</reference>
<protein>
    <submittedName>
        <fullName evidence="1">Uncharacterized protein</fullName>
    </submittedName>
</protein>
<reference evidence="1" key="1">
    <citation type="submission" date="2014-09" db="EMBL/GenBank/DDBJ databases">
        <authorList>
            <person name="Magalhaes I.L.F."/>
            <person name="Oliveira U."/>
            <person name="Santos F.R."/>
            <person name="Vidigal T.H.D.A."/>
            <person name="Brescovit A.D."/>
            <person name="Santos A.J."/>
        </authorList>
    </citation>
    <scope>NUCLEOTIDE SEQUENCE</scope>
    <source>
        <tissue evidence="1">Shoot tissue taken approximately 20 cm above the soil surface</tissue>
    </source>
</reference>
<proteinExistence type="predicted"/>
<accession>A0A0A8Y7I3</accession>
<organism evidence="1">
    <name type="scientific">Arundo donax</name>
    <name type="common">Giant reed</name>
    <name type="synonym">Donax arundinaceus</name>
    <dbReference type="NCBI Taxonomy" id="35708"/>
    <lineage>
        <taxon>Eukaryota</taxon>
        <taxon>Viridiplantae</taxon>
        <taxon>Streptophyta</taxon>
        <taxon>Embryophyta</taxon>
        <taxon>Tracheophyta</taxon>
        <taxon>Spermatophyta</taxon>
        <taxon>Magnoliopsida</taxon>
        <taxon>Liliopsida</taxon>
        <taxon>Poales</taxon>
        <taxon>Poaceae</taxon>
        <taxon>PACMAD clade</taxon>
        <taxon>Arundinoideae</taxon>
        <taxon>Arundineae</taxon>
        <taxon>Arundo</taxon>
    </lineage>
</organism>
<dbReference type="EMBL" id="GBRH01278263">
    <property type="protein sequence ID" value="JAD19632.1"/>
    <property type="molecule type" value="Transcribed_RNA"/>
</dbReference>
<evidence type="ECO:0000313" key="1">
    <source>
        <dbReference type="EMBL" id="JAD19632.1"/>
    </source>
</evidence>